<feature type="transmembrane region" description="Helical" evidence="9">
    <location>
        <begin position="133"/>
        <end position="155"/>
    </location>
</feature>
<dbReference type="Gene3D" id="1.20.1560.10">
    <property type="entry name" value="ABC transporter type 1, transmembrane domain"/>
    <property type="match status" value="1"/>
</dbReference>
<keyword evidence="4 9" id="KW-0812">Transmembrane</keyword>
<dbReference type="GO" id="GO:0016887">
    <property type="term" value="F:ATP hydrolysis activity"/>
    <property type="evidence" value="ECO:0007669"/>
    <property type="project" value="InterPro"/>
</dbReference>
<dbReference type="FunFam" id="3.40.50.300:FF:000299">
    <property type="entry name" value="ABC transporter ATP-binding protein/permease"/>
    <property type="match status" value="1"/>
</dbReference>
<dbReference type="SMART" id="SM00382">
    <property type="entry name" value="AAA"/>
    <property type="match status" value="1"/>
</dbReference>
<keyword evidence="2" id="KW-0813">Transport</keyword>
<feature type="transmembrane region" description="Helical" evidence="9">
    <location>
        <begin position="278"/>
        <end position="298"/>
    </location>
</feature>
<dbReference type="SUPFAM" id="SSF52540">
    <property type="entry name" value="P-loop containing nucleoside triphosphate hydrolases"/>
    <property type="match status" value="1"/>
</dbReference>
<feature type="domain" description="ABC transmembrane type-1" evidence="11">
    <location>
        <begin position="22"/>
        <end position="307"/>
    </location>
</feature>
<feature type="transmembrane region" description="Helical" evidence="9">
    <location>
        <begin position="161"/>
        <end position="182"/>
    </location>
</feature>
<dbReference type="PANTHER" id="PTHR24221:SF653">
    <property type="entry name" value="TRANSPORT ATP-BINDING PROTEIN CYDC"/>
    <property type="match status" value="1"/>
</dbReference>
<evidence type="ECO:0000256" key="5">
    <source>
        <dbReference type="ARBA" id="ARBA00022741"/>
    </source>
</evidence>
<sequence length="552" mass="61877">MRKNGFVIMWHLLKLVTPLAHIMSFTIITGVLGFLSAIFIMVLGAMGLASLLDFQMHLELRSVLMILIVLAVSRGLLRYLEQMSGHYIAFKLLALLREKVFTALRKLAFVKLQDKQSGQLVSLVTNDIELLEVFYAHTIAPIMIAFLTSTLLLVVFAHISIWFAVIAFLAYLTIGFVLPIITTKMAREDGRKYRDLVGEMNDYFLDSVRGMKELQLFGNEKPRLDEINQRSEKIDQAFLKIKQQEGKVRSYTEIAVSAFNIVILFAGLILFYYQQIDFAGLLVAVILLMSSYGPVIALSNLSSNLLQTLASGERVLTLLNETPDLEDVVDSTDLDNVEQITVENLSFAYEDEKILSDLNLTINKGEIVGIHGRSGSGKSTLLKLIMRFYDPQSGKITINQTALPQINTASLRDHIAYITQQTYIFNESIYENILMANRSATKEQVIEASKKASLHDFIMSLPEGYDTKVTELGNNLSDGEKQRIGIARAFLHNASIILLDEPTSNLDSLNEAIILQSLQKVKQDKLIILVSHRASTMAICDQVIEIENGRMS</sequence>
<evidence type="ECO:0000313" key="13">
    <source>
        <dbReference type="Proteomes" id="UP001236239"/>
    </source>
</evidence>
<dbReference type="GO" id="GO:0034775">
    <property type="term" value="P:glutathione transmembrane transport"/>
    <property type="evidence" value="ECO:0007669"/>
    <property type="project" value="InterPro"/>
</dbReference>
<dbReference type="InterPro" id="IPR011527">
    <property type="entry name" value="ABC1_TM_dom"/>
</dbReference>
<dbReference type="RefSeq" id="WP_306375263.1">
    <property type="nucleotide sequence ID" value="NZ_JASAYL010000006.1"/>
</dbReference>
<dbReference type="SUPFAM" id="SSF90123">
    <property type="entry name" value="ABC transporter transmembrane region"/>
    <property type="match status" value="1"/>
</dbReference>
<evidence type="ECO:0000256" key="7">
    <source>
        <dbReference type="ARBA" id="ARBA00022989"/>
    </source>
</evidence>
<reference evidence="12" key="1">
    <citation type="journal article" date="2023" name="Front. Microbiol.">
        <title>Phylogeography and host specificity of Pasteurellaceae pathogenic to sea-farmed fish in the north-east Atlantic.</title>
        <authorList>
            <person name="Gulla S."/>
            <person name="Colquhoun D.J."/>
            <person name="Olsen A.B."/>
            <person name="Spilsberg B."/>
            <person name="Lagesen K."/>
            <person name="Aakesson C.P."/>
            <person name="Strom S."/>
            <person name="Manji F."/>
            <person name="Birkbeck T.H."/>
            <person name="Nilsen H.K."/>
        </authorList>
    </citation>
    <scope>NUCLEOTIDE SEQUENCE</scope>
    <source>
        <strain evidence="12">TW16_20</strain>
    </source>
</reference>
<dbReference type="PROSITE" id="PS50929">
    <property type="entry name" value="ABC_TM1F"/>
    <property type="match status" value="1"/>
</dbReference>
<keyword evidence="5" id="KW-0547">Nucleotide-binding</keyword>
<evidence type="ECO:0000256" key="1">
    <source>
        <dbReference type="ARBA" id="ARBA00004651"/>
    </source>
</evidence>
<comment type="subcellular location">
    <subcellularLocation>
        <location evidence="1">Cell membrane</location>
        <topology evidence="1">Multi-pass membrane protein</topology>
    </subcellularLocation>
</comment>
<gene>
    <name evidence="12" type="primary">cydC</name>
    <name evidence="12" type="ORF">QJU93_05410</name>
</gene>
<dbReference type="InterPro" id="IPR027417">
    <property type="entry name" value="P-loop_NTPase"/>
</dbReference>
<dbReference type="GO" id="GO:0005524">
    <property type="term" value="F:ATP binding"/>
    <property type="evidence" value="ECO:0007669"/>
    <property type="project" value="UniProtKB-KW"/>
</dbReference>
<comment type="caution">
    <text evidence="12">The sequence shown here is derived from an EMBL/GenBank/DDBJ whole genome shotgun (WGS) entry which is preliminary data.</text>
</comment>
<dbReference type="GO" id="GO:0034040">
    <property type="term" value="F:ATPase-coupled lipid transmembrane transporter activity"/>
    <property type="evidence" value="ECO:0007669"/>
    <property type="project" value="TreeGrafter"/>
</dbReference>
<dbReference type="PANTHER" id="PTHR24221">
    <property type="entry name" value="ATP-BINDING CASSETTE SUB-FAMILY B"/>
    <property type="match status" value="1"/>
</dbReference>
<evidence type="ECO:0000256" key="2">
    <source>
        <dbReference type="ARBA" id="ARBA00022448"/>
    </source>
</evidence>
<name>A0AAJ6P0M1_9PAST</name>
<feature type="transmembrane region" description="Helical" evidence="9">
    <location>
        <begin position="250"/>
        <end position="272"/>
    </location>
</feature>
<dbReference type="InterPro" id="IPR003439">
    <property type="entry name" value="ABC_transporter-like_ATP-bd"/>
</dbReference>
<dbReference type="InterPro" id="IPR039421">
    <property type="entry name" value="Type_1_exporter"/>
</dbReference>
<dbReference type="Pfam" id="PF00005">
    <property type="entry name" value="ABC_tran"/>
    <property type="match status" value="1"/>
</dbReference>
<evidence type="ECO:0000256" key="6">
    <source>
        <dbReference type="ARBA" id="ARBA00022840"/>
    </source>
</evidence>
<organism evidence="12 13">
    <name type="scientific">Phocoenobacter skyensis</name>
    <dbReference type="NCBI Taxonomy" id="97481"/>
    <lineage>
        <taxon>Bacteria</taxon>
        <taxon>Pseudomonadati</taxon>
        <taxon>Pseudomonadota</taxon>
        <taxon>Gammaproteobacteria</taxon>
        <taxon>Pasteurellales</taxon>
        <taxon>Pasteurellaceae</taxon>
        <taxon>Phocoenobacter</taxon>
    </lineage>
</organism>
<protein>
    <submittedName>
        <fullName evidence="12">Thiol reductant ABC exporter subunit CydC</fullName>
    </submittedName>
</protein>
<keyword evidence="3" id="KW-1003">Cell membrane</keyword>
<dbReference type="NCBIfam" id="TIGR02868">
    <property type="entry name" value="CydC"/>
    <property type="match status" value="1"/>
</dbReference>
<dbReference type="InterPro" id="IPR014223">
    <property type="entry name" value="ABC_CydC/D"/>
</dbReference>
<keyword evidence="7 9" id="KW-1133">Transmembrane helix</keyword>
<evidence type="ECO:0000256" key="9">
    <source>
        <dbReference type="SAM" id="Phobius"/>
    </source>
</evidence>
<dbReference type="GO" id="GO:0005886">
    <property type="term" value="C:plasma membrane"/>
    <property type="evidence" value="ECO:0007669"/>
    <property type="project" value="UniProtKB-SubCell"/>
</dbReference>
<dbReference type="Proteomes" id="UP001236239">
    <property type="component" value="Unassembled WGS sequence"/>
</dbReference>
<feature type="transmembrane region" description="Helical" evidence="9">
    <location>
        <begin position="60"/>
        <end position="77"/>
    </location>
</feature>
<keyword evidence="6" id="KW-0067">ATP-binding</keyword>
<dbReference type="InterPro" id="IPR003593">
    <property type="entry name" value="AAA+_ATPase"/>
</dbReference>
<evidence type="ECO:0000259" key="11">
    <source>
        <dbReference type="PROSITE" id="PS50929"/>
    </source>
</evidence>
<dbReference type="AlphaFoldDB" id="A0AAJ6P0M1"/>
<dbReference type="Gene3D" id="3.40.50.300">
    <property type="entry name" value="P-loop containing nucleotide triphosphate hydrolases"/>
    <property type="match status" value="1"/>
</dbReference>
<evidence type="ECO:0000256" key="8">
    <source>
        <dbReference type="ARBA" id="ARBA00023136"/>
    </source>
</evidence>
<evidence type="ECO:0000256" key="3">
    <source>
        <dbReference type="ARBA" id="ARBA00022475"/>
    </source>
</evidence>
<dbReference type="PROSITE" id="PS50893">
    <property type="entry name" value="ABC_TRANSPORTER_2"/>
    <property type="match status" value="1"/>
</dbReference>
<evidence type="ECO:0000259" key="10">
    <source>
        <dbReference type="PROSITE" id="PS50893"/>
    </source>
</evidence>
<proteinExistence type="predicted"/>
<evidence type="ECO:0000256" key="4">
    <source>
        <dbReference type="ARBA" id="ARBA00022692"/>
    </source>
</evidence>
<dbReference type="GO" id="GO:0140359">
    <property type="term" value="F:ABC-type transporter activity"/>
    <property type="evidence" value="ECO:0007669"/>
    <property type="project" value="InterPro"/>
</dbReference>
<accession>A0AAJ6P0M1</accession>
<dbReference type="InterPro" id="IPR036640">
    <property type="entry name" value="ABC1_TM_sf"/>
</dbReference>
<feature type="transmembrane region" description="Helical" evidence="9">
    <location>
        <begin position="21"/>
        <end position="48"/>
    </location>
</feature>
<dbReference type="GO" id="GO:0045454">
    <property type="term" value="P:cell redox homeostasis"/>
    <property type="evidence" value="ECO:0007669"/>
    <property type="project" value="InterPro"/>
</dbReference>
<feature type="domain" description="ABC transporter" evidence="10">
    <location>
        <begin position="340"/>
        <end position="552"/>
    </location>
</feature>
<dbReference type="EMBL" id="JASAYQ010000007">
    <property type="protein sequence ID" value="MDP8172789.1"/>
    <property type="molecule type" value="Genomic_DNA"/>
</dbReference>
<keyword evidence="8 9" id="KW-0472">Membrane</keyword>
<evidence type="ECO:0000313" key="12">
    <source>
        <dbReference type="EMBL" id="MDP8172789.1"/>
    </source>
</evidence>
<dbReference type="Pfam" id="PF00664">
    <property type="entry name" value="ABC_membrane"/>
    <property type="match status" value="1"/>
</dbReference>